<evidence type="ECO:0000256" key="3">
    <source>
        <dbReference type="ARBA" id="ARBA00022989"/>
    </source>
</evidence>
<dbReference type="PANTHER" id="PTHR43027:SF1">
    <property type="entry name" value="DOXORUBICIN RESISTANCE ABC TRANSPORTER PERMEASE PROTEIN DRRC-RELATED"/>
    <property type="match status" value="1"/>
</dbReference>
<comment type="caution">
    <text evidence="5">The sequence shown here is derived from an EMBL/GenBank/DDBJ whole genome shotgun (WGS) entry which is preliminary data.</text>
</comment>
<dbReference type="GO" id="GO:0140359">
    <property type="term" value="F:ABC-type transporter activity"/>
    <property type="evidence" value="ECO:0007669"/>
    <property type="project" value="InterPro"/>
</dbReference>
<keyword evidence="4" id="KW-0472">Membrane</keyword>
<dbReference type="GO" id="GO:0016020">
    <property type="term" value="C:membrane"/>
    <property type="evidence" value="ECO:0007669"/>
    <property type="project" value="UniProtKB-SubCell"/>
</dbReference>
<name>A0A8B5VSX1_ENTAV</name>
<organism evidence="5 6">
    <name type="scientific">Enterococcus avium</name>
    <name type="common">Streptococcus avium</name>
    <dbReference type="NCBI Taxonomy" id="33945"/>
    <lineage>
        <taxon>Bacteria</taxon>
        <taxon>Bacillati</taxon>
        <taxon>Bacillota</taxon>
        <taxon>Bacilli</taxon>
        <taxon>Lactobacillales</taxon>
        <taxon>Enterococcaceae</taxon>
        <taxon>Enterococcus</taxon>
    </lineage>
</organism>
<evidence type="ECO:0000256" key="2">
    <source>
        <dbReference type="ARBA" id="ARBA00022692"/>
    </source>
</evidence>
<comment type="subcellular location">
    <subcellularLocation>
        <location evidence="1">Membrane</location>
        <topology evidence="1">Multi-pass membrane protein</topology>
    </subcellularLocation>
</comment>
<gene>
    <name evidence="5" type="ORF">AUF17_16570</name>
</gene>
<dbReference type="AlphaFoldDB" id="A0A8B5VSX1"/>
<dbReference type="RefSeq" id="WP_082158207.1">
    <property type="nucleotide sequence ID" value="NZ_CAXSQU010000020.1"/>
</dbReference>
<proteinExistence type="predicted"/>
<dbReference type="Pfam" id="PF01061">
    <property type="entry name" value="ABC2_membrane"/>
    <property type="match status" value="1"/>
</dbReference>
<accession>A0A8B5VSX1</accession>
<evidence type="ECO:0000313" key="6">
    <source>
        <dbReference type="Proteomes" id="UP000316316"/>
    </source>
</evidence>
<keyword evidence="2" id="KW-0812">Transmembrane</keyword>
<sequence>MITLIKNNGRRLIQKRQRVIMMIMLMIVSVIVAVYMSGQERAPLRVAVFGDEQHELVSNQRVTVSYLTKEPSMLQLLKGEYDAVIIKEKNRINVTSIKNEAFEREVRQAIQPSKNTDVLLTQNDPKTGSRIIGFLLMFLLMSAVVNMYIFSEDKEKQIMERIVVAPISFWKLLLSYSLLTFGLLVCPSLAILTVVKTMAGISIGFSFSQYLFLLVLISLFGTAYSLFIAAFISNSDQANMLGSMLIMLTTILSGSFFSFEGGNRWVDGLIKWLPQKNYLKIVEVIESGANLRHVSFELFYLLSITLLFFFLAVLKTKKQYIRR</sequence>
<dbReference type="PANTHER" id="PTHR43027">
    <property type="entry name" value="DOXORUBICIN RESISTANCE ABC TRANSPORTER PERMEASE PROTEIN DRRC-RELATED"/>
    <property type="match status" value="1"/>
</dbReference>
<keyword evidence="3" id="KW-1133">Transmembrane helix</keyword>
<dbReference type="InterPro" id="IPR052902">
    <property type="entry name" value="ABC-2_transporter"/>
</dbReference>
<reference evidence="5 6" key="1">
    <citation type="submission" date="2017-10" db="EMBL/GenBank/DDBJ databases">
        <title>FDA dAtabase for Regulatory Grade micrObial Sequences (FDA-ARGOS): Supporting development and validation of Infectious Disease Dx tests.</title>
        <authorList>
            <person name="Campos J."/>
            <person name="Goldberg B."/>
            <person name="Tallon L.J."/>
            <person name="Sadzewicz L."/>
            <person name="Sengamalay N."/>
            <person name="Ott S."/>
            <person name="Godinez A."/>
            <person name="Nagaraj S."/>
            <person name="Vyas G."/>
            <person name="Aluvathingal J."/>
            <person name="Nadendla S."/>
            <person name="Geyer C."/>
            <person name="Nandy P."/>
            <person name="Hobson J."/>
            <person name="Sichtig H."/>
        </authorList>
    </citation>
    <scope>NUCLEOTIDE SEQUENCE [LARGE SCALE GENOMIC DNA]</scope>
    <source>
        <strain evidence="5 6">FDAARGOS_185</strain>
    </source>
</reference>
<dbReference type="Proteomes" id="UP000316316">
    <property type="component" value="Unassembled WGS sequence"/>
</dbReference>
<evidence type="ECO:0000256" key="1">
    <source>
        <dbReference type="ARBA" id="ARBA00004141"/>
    </source>
</evidence>
<dbReference type="EMBL" id="PDXQ01000002">
    <property type="protein sequence ID" value="TRZ28335.1"/>
    <property type="molecule type" value="Genomic_DNA"/>
</dbReference>
<evidence type="ECO:0000256" key="4">
    <source>
        <dbReference type="ARBA" id="ARBA00023136"/>
    </source>
</evidence>
<protein>
    <submittedName>
        <fullName evidence="5">ABC transporter permease</fullName>
    </submittedName>
</protein>
<dbReference type="InterPro" id="IPR013525">
    <property type="entry name" value="ABC2_TM"/>
</dbReference>
<evidence type="ECO:0000313" key="5">
    <source>
        <dbReference type="EMBL" id="TRZ28335.1"/>
    </source>
</evidence>